<dbReference type="Gene3D" id="3.50.50.60">
    <property type="entry name" value="FAD/NAD(P)-binding domain"/>
    <property type="match status" value="1"/>
</dbReference>
<feature type="binding site" evidence="10">
    <location>
        <begin position="117"/>
        <end position="120"/>
    </location>
    <ligand>
        <name>NADP(+)</name>
        <dbReference type="ChEBI" id="CHEBI:58349"/>
    </ligand>
</feature>
<evidence type="ECO:0000256" key="6">
    <source>
        <dbReference type="ARBA" id="ARBA00022857"/>
    </source>
</evidence>
<evidence type="ECO:0000313" key="12">
    <source>
        <dbReference type="Proteomes" id="UP001210925"/>
    </source>
</evidence>
<evidence type="ECO:0000313" key="11">
    <source>
        <dbReference type="EMBL" id="KAJ3260840.1"/>
    </source>
</evidence>
<proteinExistence type="inferred from homology"/>
<feature type="binding site" evidence="9">
    <location>
        <position position="47"/>
    </location>
    <ligand>
        <name>FAD</name>
        <dbReference type="ChEBI" id="CHEBI:57692"/>
    </ligand>
</feature>
<feature type="binding site" evidence="9">
    <location>
        <position position="319"/>
    </location>
    <ligand>
        <name>FAD</name>
        <dbReference type="ChEBI" id="CHEBI:57692"/>
    </ligand>
</feature>
<evidence type="ECO:0000256" key="7">
    <source>
        <dbReference type="ARBA" id="ARBA00023002"/>
    </source>
</evidence>
<dbReference type="Proteomes" id="UP001210925">
    <property type="component" value="Unassembled WGS sequence"/>
</dbReference>
<accession>A0AAD5YAF2</accession>
<evidence type="ECO:0000256" key="9">
    <source>
        <dbReference type="PIRSR" id="PIRSR000362-1"/>
    </source>
</evidence>
<dbReference type="PANTHER" id="PTHR48467">
    <property type="entry name" value="GLUTAMATE SYNTHASE 1 [NADH], CHLOROPLASTIC-LIKE"/>
    <property type="match status" value="1"/>
</dbReference>
<dbReference type="PRINTS" id="PR00419">
    <property type="entry name" value="ADXRDTASE"/>
</dbReference>
<keyword evidence="4" id="KW-0285">Flavoprotein</keyword>
<dbReference type="EMBL" id="JADGKB010000009">
    <property type="protein sequence ID" value="KAJ3260840.1"/>
    <property type="molecule type" value="Genomic_DNA"/>
</dbReference>
<dbReference type="PANTHER" id="PTHR48467:SF1">
    <property type="entry name" value="GLUTAMATE SYNTHASE 1 [NADH], CHLOROPLASTIC-LIKE"/>
    <property type="match status" value="1"/>
</dbReference>
<gene>
    <name evidence="11" type="ORF">HK103_007403</name>
</gene>
<dbReference type="InterPro" id="IPR021163">
    <property type="entry name" value="Ferredox_Rdtase_adrenod"/>
</dbReference>
<dbReference type="EC" id="1.18.1.6" evidence="3"/>
<evidence type="ECO:0000256" key="10">
    <source>
        <dbReference type="PIRSR" id="PIRSR000362-2"/>
    </source>
</evidence>
<evidence type="ECO:0000256" key="2">
    <source>
        <dbReference type="ARBA" id="ARBA00008312"/>
    </source>
</evidence>
<evidence type="ECO:0000256" key="4">
    <source>
        <dbReference type="ARBA" id="ARBA00022630"/>
    </source>
</evidence>
<dbReference type="Gene3D" id="3.40.50.720">
    <property type="entry name" value="NAD(P)-binding Rossmann-like Domain"/>
    <property type="match status" value="1"/>
</dbReference>
<feature type="binding site" evidence="10">
    <location>
        <position position="325"/>
    </location>
    <ligand>
        <name>NADP(+)</name>
        <dbReference type="ChEBI" id="CHEBI:58349"/>
    </ligand>
</feature>
<dbReference type="AlphaFoldDB" id="A0AAD5YAF2"/>
<dbReference type="GO" id="GO:0016491">
    <property type="term" value="F:oxidoreductase activity"/>
    <property type="evidence" value="ECO:0007669"/>
    <property type="project" value="UniProtKB-KW"/>
</dbReference>
<feature type="binding site" evidence="9">
    <location>
        <position position="11"/>
    </location>
    <ligand>
        <name>FAD</name>
        <dbReference type="ChEBI" id="CHEBI:57692"/>
    </ligand>
</feature>
<keyword evidence="7" id="KW-0560">Oxidoreductase</keyword>
<evidence type="ECO:0000256" key="3">
    <source>
        <dbReference type="ARBA" id="ARBA00013219"/>
    </source>
</evidence>
<dbReference type="SUPFAM" id="SSF51971">
    <property type="entry name" value="Nucleotide-binding domain"/>
    <property type="match status" value="1"/>
</dbReference>
<comment type="cofactor">
    <cofactor evidence="1 9">
        <name>FAD</name>
        <dbReference type="ChEBI" id="CHEBI:57692"/>
    </cofactor>
</comment>
<dbReference type="PIRSF" id="PIRSF000362">
    <property type="entry name" value="FNR"/>
    <property type="match status" value="1"/>
</dbReference>
<evidence type="ECO:0000256" key="8">
    <source>
        <dbReference type="ARBA" id="ARBA00048933"/>
    </source>
</evidence>
<protein>
    <recommendedName>
        <fullName evidence="3">adrenodoxin-NADP(+) reductase</fullName>
        <ecNumber evidence="3">1.18.1.6</ecNumber>
    </recommendedName>
</protein>
<comment type="caution">
    <text evidence="11">The sequence shown here is derived from an EMBL/GenBank/DDBJ whole genome shotgun (WGS) entry which is preliminary data.</text>
</comment>
<name>A0AAD5YAF2_9FUNG</name>
<evidence type="ECO:0000256" key="5">
    <source>
        <dbReference type="ARBA" id="ARBA00022827"/>
    </source>
</evidence>
<comment type="catalytic activity">
    <reaction evidence="8">
        <text>2 reduced [adrenodoxin] + NADP(+) + H(+) = 2 oxidized [adrenodoxin] + NADPH</text>
        <dbReference type="Rhea" id="RHEA:42312"/>
        <dbReference type="Rhea" id="RHEA-COMP:9998"/>
        <dbReference type="Rhea" id="RHEA-COMP:9999"/>
        <dbReference type="ChEBI" id="CHEBI:15378"/>
        <dbReference type="ChEBI" id="CHEBI:33737"/>
        <dbReference type="ChEBI" id="CHEBI:33738"/>
        <dbReference type="ChEBI" id="CHEBI:57783"/>
        <dbReference type="ChEBI" id="CHEBI:58349"/>
        <dbReference type="EC" id="1.18.1.6"/>
    </reaction>
</comment>
<keyword evidence="5 9" id="KW-0274">FAD</keyword>
<evidence type="ECO:0000256" key="1">
    <source>
        <dbReference type="ARBA" id="ARBA00001974"/>
    </source>
</evidence>
<dbReference type="InterPro" id="IPR036188">
    <property type="entry name" value="FAD/NAD-bd_sf"/>
</dbReference>
<feature type="binding site" evidence="9">
    <location>
        <position position="3"/>
    </location>
    <ligand>
        <name>FAD</name>
        <dbReference type="ChEBI" id="CHEBI:57692"/>
    </ligand>
</feature>
<feature type="binding site" evidence="10">
    <location>
        <position position="171"/>
    </location>
    <ligand>
        <name>NADP(+)</name>
        <dbReference type="ChEBI" id="CHEBI:58349"/>
    </ligand>
</feature>
<reference evidence="11" key="1">
    <citation type="submission" date="2020-05" db="EMBL/GenBank/DDBJ databases">
        <title>Phylogenomic resolution of chytrid fungi.</title>
        <authorList>
            <person name="Stajich J.E."/>
            <person name="Amses K."/>
            <person name="Simmons R."/>
            <person name="Seto K."/>
            <person name="Myers J."/>
            <person name="Bonds A."/>
            <person name="Quandt C.A."/>
            <person name="Barry K."/>
            <person name="Liu P."/>
            <person name="Grigoriev I."/>
            <person name="Longcore J.E."/>
            <person name="James T.Y."/>
        </authorList>
    </citation>
    <scope>NUCLEOTIDE SEQUENCE</scope>
    <source>
        <strain evidence="11">PLAUS21</strain>
    </source>
</reference>
<dbReference type="InterPro" id="IPR055275">
    <property type="entry name" value="Ferredox_Rdtase"/>
</dbReference>
<keyword evidence="12" id="KW-1185">Reference proteome</keyword>
<organism evidence="11 12">
    <name type="scientific">Boothiomyces macroporosus</name>
    <dbReference type="NCBI Taxonomy" id="261099"/>
    <lineage>
        <taxon>Eukaryota</taxon>
        <taxon>Fungi</taxon>
        <taxon>Fungi incertae sedis</taxon>
        <taxon>Chytridiomycota</taxon>
        <taxon>Chytridiomycota incertae sedis</taxon>
        <taxon>Chytridiomycetes</taxon>
        <taxon>Rhizophydiales</taxon>
        <taxon>Terramycetaceae</taxon>
        <taxon>Boothiomyces</taxon>
    </lineage>
</organism>
<feature type="binding site" evidence="10">
    <location>
        <begin position="159"/>
        <end position="160"/>
    </location>
    <ligand>
        <name>NADP(+)</name>
        <dbReference type="ChEBI" id="CHEBI:58349"/>
    </ligand>
</feature>
<sequence>MLEQRIFPFGLVRYGVAPDHQSVKNVTDKFTQIAQHENFKFIGNVQVPRDISIEKLLQDYNAVVVATGAKYDKKLGIKGEDSKNVFSAKDFVGWYNGEPDCQIQPSLKTDTAVIIGQGNVAIDCTRILLADDFENTDISQKALDLLKKSSIKNVHVIGRRGVLQVSFTTKEVRELQTKNIGYTPNPLIAKIQEENKEMLSKIENRPLSRLIQVMAKSKKGEFEKNWKLDFWKSPVEIVSENNEIVGVKLAKNILENGKVKQTEEQEYIPCGLLIKSIGYEGEHLDGVPFNPNFKTIPNSQGRVFDNAGNIVPGLYTAGWIKTGRGELASTLYDSQETCRSIVQDIPLFTEKPETTIDIPGSTTFGDYLKLDKVEIKRGEPRGKLREKITSKQEMLELLKN</sequence>
<keyword evidence="6 10" id="KW-0521">NADP</keyword>
<comment type="similarity">
    <text evidence="2">Belongs to the ferredoxin--NADP reductase type 1 family.</text>
</comment>